<organism evidence="2 3">
    <name type="scientific">Mesorhizobium shonense</name>
    <dbReference type="NCBI Taxonomy" id="1209948"/>
    <lineage>
        <taxon>Bacteria</taxon>
        <taxon>Pseudomonadati</taxon>
        <taxon>Pseudomonadota</taxon>
        <taxon>Alphaproteobacteria</taxon>
        <taxon>Hyphomicrobiales</taxon>
        <taxon>Phyllobacteriaceae</taxon>
        <taxon>Mesorhizobium</taxon>
    </lineage>
</organism>
<reference evidence="2 3" key="1">
    <citation type="submission" date="2024-06" db="EMBL/GenBank/DDBJ databases">
        <title>Genomic Encyclopedia of Type Strains, Phase IV (KMG-IV): sequencing the most valuable type-strain genomes for metagenomic binning, comparative biology and taxonomic classification.</title>
        <authorList>
            <person name="Goeker M."/>
        </authorList>
    </citation>
    <scope>NUCLEOTIDE SEQUENCE [LARGE SCALE GENOMIC DNA]</scope>
    <source>
        <strain evidence="2 3">DSM 29846</strain>
    </source>
</reference>
<accession>A0ABV2HR99</accession>
<keyword evidence="1" id="KW-0472">Membrane</keyword>
<keyword evidence="1" id="KW-0812">Transmembrane</keyword>
<proteinExistence type="predicted"/>
<dbReference type="Proteomes" id="UP001549036">
    <property type="component" value="Unassembled WGS sequence"/>
</dbReference>
<gene>
    <name evidence="2" type="ORF">ABID26_002130</name>
</gene>
<feature type="transmembrane region" description="Helical" evidence="1">
    <location>
        <begin position="29"/>
        <end position="48"/>
    </location>
</feature>
<dbReference type="RefSeq" id="WP_292302767.1">
    <property type="nucleotide sequence ID" value="NZ_JBEPLM010000003.1"/>
</dbReference>
<evidence type="ECO:0000313" key="3">
    <source>
        <dbReference type="Proteomes" id="UP001549036"/>
    </source>
</evidence>
<protein>
    <submittedName>
        <fullName evidence="2">Uncharacterized protein</fullName>
    </submittedName>
</protein>
<name>A0ABV2HR99_9HYPH</name>
<sequence>MSQKRNRRQAAAQAPAPTIDANAANASSGYFFAGTMGLIGILIVWYFELPLNFDVTDREFNPLIFSPVLFVLIALYALLKAIRDTLRVRKFGATTLVAGAATPGKRFEGSLRSSRDLAPDGDYRVQLRCIRTYRVGGPIARTSGTQKSTYKDELGWQETVVVPRASVRSSAGISFAFQIPPDALPSKGPPVYERVHDNVRWILTVSAPMRGLDYYAVFAIDMRGAGRSE</sequence>
<comment type="caution">
    <text evidence="2">The sequence shown here is derived from an EMBL/GenBank/DDBJ whole genome shotgun (WGS) entry which is preliminary data.</text>
</comment>
<keyword evidence="1" id="KW-1133">Transmembrane helix</keyword>
<dbReference type="EMBL" id="JBEPLM010000003">
    <property type="protein sequence ID" value="MET3592742.1"/>
    <property type="molecule type" value="Genomic_DNA"/>
</dbReference>
<keyword evidence="3" id="KW-1185">Reference proteome</keyword>
<evidence type="ECO:0000313" key="2">
    <source>
        <dbReference type="EMBL" id="MET3592742.1"/>
    </source>
</evidence>
<feature type="transmembrane region" description="Helical" evidence="1">
    <location>
        <begin position="60"/>
        <end position="79"/>
    </location>
</feature>
<evidence type="ECO:0000256" key="1">
    <source>
        <dbReference type="SAM" id="Phobius"/>
    </source>
</evidence>